<dbReference type="SUPFAM" id="SSF56317">
    <property type="entry name" value="Carbon-nitrogen hydrolase"/>
    <property type="match status" value="1"/>
</dbReference>
<organism evidence="2 3">
    <name type="scientific">Heminiphilus faecis</name>
    <dbReference type="NCBI Taxonomy" id="2601703"/>
    <lineage>
        <taxon>Bacteria</taxon>
        <taxon>Pseudomonadati</taxon>
        <taxon>Bacteroidota</taxon>
        <taxon>Bacteroidia</taxon>
        <taxon>Bacteroidales</taxon>
        <taxon>Muribaculaceae</taxon>
        <taxon>Heminiphilus</taxon>
    </lineage>
</organism>
<name>A0ABV4CWS5_9BACT</name>
<keyword evidence="3" id="KW-1185">Reference proteome</keyword>
<proteinExistence type="predicted"/>
<dbReference type="GO" id="GO:0016787">
    <property type="term" value="F:hydrolase activity"/>
    <property type="evidence" value="ECO:0007669"/>
    <property type="project" value="UniProtKB-KW"/>
</dbReference>
<dbReference type="InterPro" id="IPR036526">
    <property type="entry name" value="C-N_Hydrolase_sf"/>
</dbReference>
<dbReference type="PROSITE" id="PS50263">
    <property type="entry name" value="CN_HYDROLASE"/>
    <property type="match status" value="1"/>
</dbReference>
<evidence type="ECO:0000313" key="2">
    <source>
        <dbReference type="EMBL" id="MEY8245251.1"/>
    </source>
</evidence>
<dbReference type="PANTHER" id="PTHR47799:SF1">
    <property type="entry name" value="OMEGA-AMIDASE YAFV"/>
    <property type="match status" value="1"/>
</dbReference>
<comment type="caution">
    <text evidence="2">The sequence shown here is derived from an EMBL/GenBank/DDBJ whole genome shotgun (WGS) entry which is preliminary data.</text>
</comment>
<sequence length="263" mass="29688">MSEVLKTAAVQLDISWASKEENMSKALDALSSLPADIDIAVLPEMFTTGFICAPDEARLLAEPVDGTTMNELRLWSRKSDTALCGSFIALENGHVYNRAFFIEPSGNEHYYDKHHLFSISGEDDAYSPGTEVMPIFNFKGWNISMAVCFDLRFPAWLRNNNVTPYDLLIIMSNWPDSRVYAWKHLLIARAIENQAYVLGCNRSGADNYGVYSGASMIIDPKGRPIQQHLDDTFCLAELSLADLEIFRKKFPVLNETDHFRFSI</sequence>
<keyword evidence="2" id="KW-0378">Hydrolase</keyword>
<feature type="domain" description="CN hydrolase" evidence="1">
    <location>
        <begin position="5"/>
        <end position="252"/>
    </location>
</feature>
<reference evidence="2 3" key="1">
    <citation type="submission" date="2024-03" db="EMBL/GenBank/DDBJ databases">
        <title>Mouse gut bacterial collection (mGBC) of GemPharmatech.</title>
        <authorList>
            <person name="He Y."/>
            <person name="Dong L."/>
            <person name="Wu D."/>
            <person name="Gao X."/>
            <person name="Lin Z."/>
        </authorList>
    </citation>
    <scope>NUCLEOTIDE SEQUENCE [LARGE SCALE GENOMIC DNA]</scope>
    <source>
        <strain evidence="2 3">54-13</strain>
    </source>
</reference>
<evidence type="ECO:0000259" key="1">
    <source>
        <dbReference type="PROSITE" id="PS50263"/>
    </source>
</evidence>
<dbReference type="Proteomes" id="UP001565200">
    <property type="component" value="Unassembled WGS sequence"/>
</dbReference>
<dbReference type="RefSeq" id="WP_121699580.1">
    <property type="nucleotide sequence ID" value="NZ_JBCLPP010000014.1"/>
</dbReference>
<accession>A0ABV4CWS5</accession>
<gene>
    <name evidence="2" type="ORF">AAK873_06420</name>
</gene>
<dbReference type="Gene3D" id="3.60.110.10">
    <property type="entry name" value="Carbon-nitrogen hydrolase"/>
    <property type="match status" value="1"/>
</dbReference>
<dbReference type="EMBL" id="JBCLPP010000014">
    <property type="protein sequence ID" value="MEY8245251.1"/>
    <property type="molecule type" value="Genomic_DNA"/>
</dbReference>
<dbReference type="InterPro" id="IPR003010">
    <property type="entry name" value="C-N_Hydrolase"/>
</dbReference>
<dbReference type="InterPro" id="IPR052737">
    <property type="entry name" value="Omega-amidase_YafV"/>
</dbReference>
<evidence type="ECO:0000313" key="3">
    <source>
        <dbReference type="Proteomes" id="UP001565200"/>
    </source>
</evidence>
<protein>
    <submittedName>
        <fullName evidence="2">Nitrilase-related carbon-nitrogen hydrolase</fullName>
    </submittedName>
</protein>
<dbReference type="PANTHER" id="PTHR47799">
    <property type="entry name" value="OMEGA-AMIDASE YAFV"/>
    <property type="match status" value="1"/>
</dbReference>
<dbReference type="Pfam" id="PF00795">
    <property type="entry name" value="CN_hydrolase"/>
    <property type="match status" value="1"/>
</dbReference>